<feature type="region of interest" description="Disordered" evidence="1">
    <location>
        <begin position="60"/>
        <end position="81"/>
    </location>
</feature>
<reference evidence="2 3" key="1">
    <citation type="journal article" date="2018" name="Mol. Plant">
        <title>The genome of Artemisia annua provides insight into the evolution of Asteraceae family and artemisinin biosynthesis.</title>
        <authorList>
            <person name="Shen Q."/>
            <person name="Zhang L."/>
            <person name="Liao Z."/>
            <person name="Wang S."/>
            <person name="Yan T."/>
            <person name="Shi P."/>
            <person name="Liu M."/>
            <person name="Fu X."/>
            <person name="Pan Q."/>
            <person name="Wang Y."/>
            <person name="Lv Z."/>
            <person name="Lu X."/>
            <person name="Zhang F."/>
            <person name="Jiang W."/>
            <person name="Ma Y."/>
            <person name="Chen M."/>
            <person name="Hao X."/>
            <person name="Li L."/>
            <person name="Tang Y."/>
            <person name="Lv G."/>
            <person name="Zhou Y."/>
            <person name="Sun X."/>
            <person name="Brodelius P.E."/>
            <person name="Rose J.K.C."/>
            <person name="Tang K."/>
        </authorList>
    </citation>
    <scope>NUCLEOTIDE SEQUENCE [LARGE SCALE GENOMIC DNA]</scope>
    <source>
        <strain evidence="3">cv. Huhao1</strain>
        <tissue evidence="2">Leaf</tissue>
    </source>
</reference>
<feature type="region of interest" description="Disordered" evidence="1">
    <location>
        <begin position="336"/>
        <end position="395"/>
    </location>
</feature>
<evidence type="ECO:0000313" key="3">
    <source>
        <dbReference type="Proteomes" id="UP000245207"/>
    </source>
</evidence>
<accession>A0A2U1NCB6</accession>
<dbReference type="AlphaFoldDB" id="A0A2U1NCB6"/>
<dbReference type="PANTHER" id="PTHR47481">
    <property type="match status" value="1"/>
</dbReference>
<feature type="compositionally biased region" description="Polar residues" evidence="1">
    <location>
        <begin position="352"/>
        <end position="378"/>
    </location>
</feature>
<organism evidence="2 3">
    <name type="scientific">Artemisia annua</name>
    <name type="common">Sweet wormwood</name>
    <dbReference type="NCBI Taxonomy" id="35608"/>
    <lineage>
        <taxon>Eukaryota</taxon>
        <taxon>Viridiplantae</taxon>
        <taxon>Streptophyta</taxon>
        <taxon>Embryophyta</taxon>
        <taxon>Tracheophyta</taxon>
        <taxon>Spermatophyta</taxon>
        <taxon>Magnoliopsida</taxon>
        <taxon>eudicotyledons</taxon>
        <taxon>Gunneridae</taxon>
        <taxon>Pentapetalae</taxon>
        <taxon>asterids</taxon>
        <taxon>campanulids</taxon>
        <taxon>Asterales</taxon>
        <taxon>Asteraceae</taxon>
        <taxon>Asteroideae</taxon>
        <taxon>Anthemideae</taxon>
        <taxon>Artemisiinae</taxon>
        <taxon>Artemisia</taxon>
    </lineage>
</organism>
<dbReference type="Pfam" id="PF14223">
    <property type="entry name" value="Retrotran_gag_2"/>
    <property type="match status" value="1"/>
</dbReference>
<evidence type="ECO:0000313" key="2">
    <source>
        <dbReference type="EMBL" id="PWA71121.1"/>
    </source>
</evidence>
<evidence type="ECO:0008006" key="4">
    <source>
        <dbReference type="Google" id="ProtNLM"/>
    </source>
</evidence>
<protein>
    <recommendedName>
        <fullName evidence="4">Retrotransposon Copia-like N-terminal domain-containing protein</fullName>
    </recommendedName>
</protein>
<proteinExistence type="predicted"/>
<feature type="region of interest" description="Disordered" evidence="1">
    <location>
        <begin position="274"/>
        <end position="315"/>
    </location>
</feature>
<dbReference type="Proteomes" id="UP000245207">
    <property type="component" value="Unassembled WGS sequence"/>
</dbReference>
<keyword evidence="3" id="KW-1185">Reference proteome</keyword>
<dbReference type="PANTHER" id="PTHR47481:SF39">
    <property type="entry name" value="TRANSCRIPTION FACTOR INTERACTOR AND REGULATOR CCHC(ZN) FAMILY"/>
    <property type="match status" value="1"/>
</dbReference>
<name>A0A2U1NCB6_ARTAN</name>
<evidence type="ECO:0000256" key="1">
    <source>
        <dbReference type="SAM" id="MobiDB-lite"/>
    </source>
</evidence>
<feature type="compositionally biased region" description="Low complexity" evidence="1">
    <location>
        <begin position="297"/>
        <end position="310"/>
    </location>
</feature>
<dbReference type="OrthoDB" id="1912561at2759"/>
<gene>
    <name evidence="2" type="ORF">CTI12_AA282010</name>
</gene>
<comment type="caution">
    <text evidence="2">The sequence shown here is derived from an EMBL/GenBank/DDBJ whole genome shotgun (WGS) entry which is preliminary data.</text>
</comment>
<feature type="compositionally biased region" description="Polar residues" evidence="1">
    <location>
        <begin position="274"/>
        <end position="284"/>
    </location>
</feature>
<sequence>MALIAAFSQVDKTTHNSHKFAFKLSPTNYGYWKAMVQPFLLTNNLFGYVDGTIPCPPKFLTPTASSDKEATPPPQPNPNHSIWISNDAHIRMLLVSTISEASFQHVTSSNTSRELWLALERAYAPNTASREYTLRGQLLKVEMKGDETPSAYLTRAQEYADALANIGAPMNEKDVVMLVVSGLREEYTGLKQNILTRQFPTPFSELYGLLSDHDYMVKKSVPDVPQAQAFAASSANSSAPTSSGNSVASPSNIQALQQVLGQLGFQVQPINTSSPQVFYTNTGAGNNRGRGNRRGRGNSNSYNRSQGRGNQSQFPWASNQNLVFGTCNRCGIGHVPSQCPNRDPATIRGRQPSVNYTDYRSQASDNRSQSSPSWLNDTDTPRDWHTPEGTSSTFS</sequence>
<dbReference type="EMBL" id="PKPP01003131">
    <property type="protein sequence ID" value="PWA71121.1"/>
    <property type="molecule type" value="Genomic_DNA"/>
</dbReference>